<proteinExistence type="predicted"/>
<dbReference type="SUPFAM" id="SSF46689">
    <property type="entry name" value="Homeodomain-like"/>
    <property type="match status" value="1"/>
</dbReference>
<evidence type="ECO:0000256" key="1">
    <source>
        <dbReference type="ARBA" id="ARBA00023015"/>
    </source>
</evidence>
<organism evidence="4 5">
    <name type="scientific">Cohnella fermenti</name>
    <dbReference type="NCBI Taxonomy" id="2565925"/>
    <lineage>
        <taxon>Bacteria</taxon>
        <taxon>Bacillati</taxon>
        <taxon>Bacillota</taxon>
        <taxon>Bacilli</taxon>
        <taxon>Bacillales</taxon>
        <taxon>Paenibacillaceae</taxon>
        <taxon>Cohnella</taxon>
    </lineage>
</organism>
<dbReference type="GO" id="GO:0043565">
    <property type="term" value="F:sequence-specific DNA binding"/>
    <property type="evidence" value="ECO:0007669"/>
    <property type="project" value="InterPro"/>
</dbReference>
<evidence type="ECO:0000256" key="2">
    <source>
        <dbReference type="ARBA" id="ARBA00023163"/>
    </source>
</evidence>
<evidence type="ECO:0000313" key="5">
    <source>
        <dbReference type="Proteomes" id="UP000310636"/>
    </source>
</evidence>
<keyword evidence="1" id="KW-0805">Transcription regulation</keyword>
<evidence type="ECO:0000313" key="4">
    <source>
        <dbReference type="EMBL" id="THF72960.1"/>
    </source>
</evidence>
<accession>A0A4S4BF99</accession>
<feature type="domain" description="HTH araC/xylS-type" evidence="3">
    <location>
        <begin position="1"/>
        <end position="48"/>
    </location>
</feature>
<dbReference type="OrthoDB" id="2648653at2"/>
<sequence>MERAAHLLRDTELKIAEISGQLGFLAPPHFIKIFKSIMGVLLRSFVISNEQDQAHSRDGLILMLG</sequence>
<protein>
    <recommendedName>
        <fullName evidence="3">HTH araC/xylS-type domain-containing protein</fullName>
    </recommendedName>
</protein>
<dbReference type="GO" id="GO:0003700">
    <property type="term" value="F:DNA-binding transcription factor activity"/>
    <property type="evidence" value="ECO:0007669"/>
    <property type="project" value="InterPro"/>
</dbReference>
<dbReference type="Proteomes" id="UP000310636">
    <property type="component" value="Unassembled WGS sequence"/>
</dbReference>
<dbReference type="PROSITE" id="PS01124">
    <property type="entry name" value="HTH_ARAC_FAMILY_2"/>
    <property type="match status" value="1"/>
</dbReference>
<gene>
    <name evidence="4" type="ORF">E6C55_31325</name>
</gene>
<reference evidence="4 5" key="1">
    <citation type="submission" date="2019-04" db="EMBL/GenBank/DDBJ databases">
        <title>Cohnella sp. nov. isolated from preserved vegetables.</title>
        <authorList>
            <person name="Lin S.-Y."/>
            <person name="Hung M.-H."/>
            <person name="Young C.-C."/>
        </authorList>
    </citation>
    <scope>NUCLEOTIDE SEQUENCE [LARGE SCALE GENOMIC DNA]</scope>
    <source>
        <strain evidence="4 5">CC-MHH1044</strain>
    </source>
</reference>
<dbReference type="InterPro" id="IPR018060">
    <property type="entry name" value="HTH_AraC"/>
</dbReference>
<dbReference type="AlphaFoldDB" id="A0A4S4BF99"/>
<dbReference type="EMBL" id="SSOB01000066">
    <property type="protein sequence ID" value="THF72960.1"/>
    <property type="molecule type" value="Genomic_DNA"/>
</dbReference>
<comment type="caution">
    <text evidence="4">The sequence shown here is derived from an EMBL/GenBank/DDBJ whole genome shotgun (WGS) entry which is preliminary data.</text>
</comment>
<evidence type="ECO:0000259" key="3">
    <source>
        <dbReference type="PROSITE" id="PS01124"/>
    </source>
</evidence>
<keyword evidence="5" id="KW-1185">Reference proteome</keyword>
<dbReference type="Gene3D" id="1.10.10.60">
    <property type="entry name" value="Homeodomain-like"/>
    <property type="match status" value="1"/>
</dbReference>
<keyword evidence="2" id="KW-0804">Transcription</keyword>
<dbReference type="RefSeq" id="WP_136373786.1">
    <property type="nucleotide sequence ID" value="NZ_SSOB01000066.1"/>
</dbReference>
<name>A0A4S4BF99_9BACL</name>
<dbReference type="InterPro" id="IPR009057">
    <property type="entry name" value="Homeodomain-like_sf"/>
</dbReference>